<feature type="domain" description="Telomeric single stranded DNA binding POT1/Cdc13" evidence="10">
    <location>
        <begin position="7"/>
        <end position="150"/>
    </location>
</feature>
<comment type="similarity">
    <text evidence="3">Belongs to the telombin family.</text>
</comment>
<dbReference type="Pfam" id="PF02765">
    <property type="entry name" value="POT1"/>
    <property type="match status" value="1"/>
</dbReference>
<dbReference type="GO" id="GO:0000783">
    <property type="term" value="C:nuclear telomere cap complex"/>
    <property type="evidence" value="ECO:0007669"/>
    <property type="project" value="TreeGrafter"/>
</dbReference>
<protein>
    <recommendedName>
        <fullName evidence="4">Protection of telomeres protein 1</fullName>
    </recommendedName>
</protein>
<reference evidence="11 12" key="1">
    <citation type="submission" date="2019-10" db="EMBL/GenBank/DDBJ databases">
        <authorList>
            <person name="Palmer J.M."/>
        </authorList>
    </citation>
    <scope>NUCLEOTIDE SEQUENCE [LARGE SCALE GENOMIC DNA]</scope>
    <source>
        <strain evidence="11 12">TWF696</strain>
    </source>
</reference>
<evidence type="ECO:0000256" key="3">
    <source>
        <dbReference type="ARBA" id="ARBA00008442"/>
    </source>
</evidence>
<evidence type="ECO:0000256" key="7">
    <source>
        <dbReference type="ARBA" id="ARBA00023125"/>
    </source>
</evidence>
<evidence type="ECO:0000259" key="10">
    <source>
        <dbReference type="SMART" id="SM00976"/>
    </source>
</evidence>
<evidence type="ECO:0000256" key="5">
    <source>
        <dbReference type="ARBA" id="ARBA00022454"/>
    </source>
</evidence>
<dbReference type="GO" id="GO:0098505">
    <property type="term" value="F:G-rich strand telomeric DNA binding"/>
    <property type="evidence" value="ECO:0007669"/>
    <property type="project" value="TreeGrafter"/>
</dbReference>
<comment type="subcellular location">
    <subcellularLocation>
        <location evidence="2">Chromosome</location>
        <location evidence="2">Telomere</location>
    </subcellularLocation>
    <subcellularLocation>
        <location evidence="1">Nucleus</location>
    </subcellularLocation>
</comment>
<organism evidence="11 12">
    <name type="scientific">Orbilia brochopaga</name>
    <dbReference type="NCBI Taxonomy" id="3140254"/>
    <lineage>
        <taxon>Eukaryota</taxon>
        <taxon>Fungi</taxon>
        <taxon>Dikarya</taxon>
        <taxon>Ascomycota</taxon>
        <taxon>Pezizomycotina</taxon>
        <taxon>Orbiliomycetes</taxon>
        <taxon>Orbiliales</taxon>
        <taxon>Orbiliaceae</taxon>
        <taxon>Orbilia</taxon>
    </lineage>
</organism>
<keyword evidence="5" id="KW-0158">Chromosome</keyword>
<dbReference type="InterPro" id="IPR012340">
    <property type="entry name" value="NA-bd_OB-fold"/>
</dbReference>
<feature type="compositionally biased region" description="Basic residues" evidence="9">
    <location>
        <begin position="653"/>
        <end position="667"/>
    </location>
</feature>
<keyword evidence="12" id="KW-1185">Reference proteome</keyword>
<dbReference type="PANTHER" id="PTHR14513:SF0">
    <property type="entry name" value="PROTECTION OF TELOMERES PROTEIN 1"/>
    <property type="match status" value="1"/>
</dbReference>
<dbReference type="Proteomes" id="UP001375240">
    <property type="component" value="Unassembled WGS sequence"/>
</dbReference>
<comment type="caution">
    <text evidence="11">The sequence shown here is derived from an EMBL/GenBank/DDBJ whole genome shotgun (WGS) entry which is preliminary data.</text>
</comment>
<dbReference type="Pfam" id="PF16686">
    <property type="entry name" value="POT1PC"/>
    <property type="match status" value="1"/>
</dbReference>
<dbReference type="EMBL" id="JAVHNQ010000001">
    <property type="protein sequence ID" value="KAK6359693.1"/>
    <property type="molecule type" value="Genomic_DNA"/>
</dbReference>
<keyword evidence="6" id="KW-0779">Telomere</keyword>
<evidence type="ECO:0000313" key="12">
    <source>
        <dbReference type="Proteomes" id="UP001375240"/>
    </source>
</evidence>
<accession>A0AAV9VD01</accession>
<feature type="compositionally biased region" description="Low complexity" evidence="9">
    <location>
        <begin position="673"/>
        <end position="688"/>
    </location>
</feature>
<name>A0AAV9VD01_9PEZI</name>
<gene>
    <name evidence="11" type="ORF">TWF696_000835</name>
</gene>
<dbReference type="PANTHER" id="PTHR14513">
    <property type="entry name" value="PROTECTION OF TELOMERES 1"/>
    <property type="match status" value="1"/>
</dbReference>
<keyword evidence="8" id="KW-0539">Nucleus</keyword>
<dbReference type="InterPro" id="IPR032042">
    <property type="entry name" value="POT1PC"/>
</dbReference>
<dbReference type="InterPro" id="IPR028389">
    <property type="entry name" value="POT1"/>
</dbReference>
<proteinExistence type="inferred from homology"/>
<evidence type="ECO:0000313" key="11">
    <source>
        <dbReference type="EMBL" id="KAK6359693.1"/>
    </source>
</evidence>
<evidence type="ECO:0000256" key="9">
    <source>
        <dbReference type="SAM" id="MobiDB-lite"/>
    </source>
</evidence>
<dbReference type="SMART" id="SM00976">
    <property type="entry name" value="Telo_bind"/>
    <property type="match status" value="1"/>
</dbReference>
<dbReference type="GO" id="GO:0032210">
    <property type="term" value="P:regulation of telomere maintenance via telomerase"/>
    <property type="evidence" value="ECO:0007669"/>
    <property type="project" value="TreeGrafter"/>
</dbReference>
<evidence type="ECO:0000256" key="4">
    <source>
        <dbReference type="ARBA" id="ARBA00015253"/>
    </source>
</evidence>
<dbReference type="Gene3D" id="2.40.50.140">
    <property type="entry name" value="Nucleic acid-binding proteins"/>
    <property type="match status" value="2"/>
</dbReference>
<evidence type="ECO:0000256" key="6">
    <source>
        <dbReference type="ARBA" id="ARBA00022895"/>
    </source>
</evidence>
<feature type="region of interest" description="Disordered" evidence="9">
    <location>
        <begin position="648"/>
        <end position="688"/>
    </location>
</feature>
<evidence type="ECO:0000256" key="2">
    <source>
        <dbReference type="ARBA" id="ARBA00004574"/>
    </source>
</evidence>
<feature type="region of interest" description="Disordered" evidence="9">
    <location>
        <begin position="388"/>
        <end position="407"/>
    </location>
</feature>
<evidence type="ECO:0000256" key="8">
    <source>
        <dbReference type="ARBA" id="ARBA00023242"/>
    </source>
</evidence>
<dbReference type="GO" id="GO:0016233">
    <property type="term" value="P:telomere capping"/>
    <property type="evidence" value="ECO:0007669"/>
    <property type="project" value="TreeGrafter"/>
</dbReference>
<dbReference type="AlphaFoldDB" id="A0AAV9VD01"/>
<dbReference type="SUPFAM" id="SSF50249">
    <property type="entry name" value="Nucleic acid-binding proteins"/>
    <property type="match status" value="2"/>
</dbReference>
<sequence>MPLPKGFISIAEAKQKAGQLVSLIGVPVDFQHPKQSRGKDFMCTLNICDQSAAVFTNNLMLRMFRKVPEELPQDIEISDENVIVIVLKTIKIGVFNDAPVGMSNYKTQWIVLKGEIPTRPRKGHLPPQKPRMQILSCGPTHIEDQIERSKLLSEEEYRACQDLVEFWNARGRLAGCHGVSKDTYKSEHTDKENRKKKLALIKDVQPDTFHDLICFIQDIWSTSYKQRILYVTDFTRNMKLLSYDNDIFGLDETKDQETTVRDETYRYAYEFSGGTKGKKSDKNDFRAKWYQKRVGFHTLEITCWDSLAVQAEQELKPGDYILAKNVQIRRDKNGSKLEGSLSLPRNQSKSMNDGFIKLQANDVRLKSLHTRRNELERILKEQKDEIEAAKKRRDEEQKRKKLEEEMSKRRENNKLVKCGYESMETTTIDKINGMLEGTMLDFVNRLYRTECRVKDFRPQEIEDFCQPVGDDWEACSLGRDVVPRPEWFWCFELDVVGKDEESFLTIQVDDAAGRYLLTPEPCNLRDPANRINLEQLRHELFILWGNLEEVKRNRKERCMVNQNHMEMTADQLKKNPHDEAFQKAQYKKYKQERNAINDVPVFNDPKVGNKFFFAMVKEYGDPWEDDDGRCGHDRKFLLHRTTVSKERINKIERHAKKTQKRLQRKRKEGAGSAGDSMDTDGSSSDTPD</sequence>
<dbReference type="InterPro" id="IPR011564">
    <property type="entry name" value="Telomer_end-bd_POT1/Cdc13"/>
</dbReference>
<dbReference type="GO" id="GO:0010521">
    <property type="term" value="F:telomerase inhibitor activity"/>
    <property type="evidence" value="ECO:0007669"/>
    <property type="project" value="TreeGrafter"/>
</dbReference>
<evidence type="ECO:0000256" key="1">
    <source>
        <dbReference type="ARBA" id="ARBA00004123"/>
    </source>
</evidence>
<keyword evidence="7" id="KW-0238">DNA-binding</keyword>